<dbReference type="InterPro" id="IPR036081">
    <property type="entry name" value="Translin_sf"/>
</dbReference>
<evidence type="ECO:0000313" key="9">
    <source>
        <dbReference type="EMBL" id="GAA98738.1"/>
    </source>
</evidence>
<dbReference type="Gene3D" id="1.20.58.200">
    <property type="entry name" value="Translin, domain 2"/>
    <property type="match status" value="1"/>
</dbReference>
<dbReference type="OMA" id="DAFHFTI"/>
<evidence type="ECO:0000256" key="5">
    <source>
        <dbReference type="ARBA" id="ARBA00022884"/>
    </source>
</evidence>
<keyword evidence="6" id="KW-0238">DNA-binding</keyword>
<dbReference type="CDD" id="cd14819">
    <property type="entry name" value="Translin"/>
    <property type="match status" value="1"/>
</dbReference>
<dbReference type="OrthoDB" id="829at2759"/>
<dbReference type="Gene3D" id="1.20.58.190">
    <property type="entry name" value="Translin, domain 1"/>
    <property type="match status" value="1"/>
</dbReference>
<evidence type="ECO:0000256" key="3">
    <source>
        <dbReference type="ARBA" id="ARBA00005902"/>
    </source>
</evidence>
<dbReference type="InterPro" id="IPR016068">
    <property type="entry name" value="Translin_N"/>
</dbReference>
<dbReference type="eggNOG" id="KOG3067">
    <property type="taxonomic scope" value="Eukaryota"/>
</dbReference>
<evidence type="ECO:0000256" key="7">
    <source>
        <dbReference type="ARBA" id="ARBA00023242"/>
    </source>
</evidence>
<proteinExistence type="inferred from homology"/>
<evidence type="ECO:0000256" key="2">
    <source>
        <dbReference type="ARBA" id="ARBA00004496"/>
    </source>
</evidence>
<evidence type="ECO:0000256" key="6">
    <source>
        <dbReference type="ARBA" id="ARBA00023125"/>
    </source>
</evidence>
<reference evidence="9 10" key="2">
    <citation type="journal article" date="2012" name="Open Biol.">
        <title>Characteristics of nucleosomes and linker DNA regions on the genome of the basidiomycete Mixia osmundae revealed by mono- and dinucleosome mapping.</title>
        <authorList>
            <person name="Nishida H."/>
            <person name="Kondo S."/>
            <person name="Matsumoto T."/>
            <person name="Suzuki Y."/>
            <person name="Yoshikawa H."/>
            <person name="Taylor T.D."/>
            <person name="Sugiyama J."/>
        </authorList>
    </citation>
    <scope>NUCLEOTIDE SEQUENCE [LARGE SCALE GENOMIC DNA]</scope>
    <source>
        <strain evidence="10">CBS 9802 / IAM 14324 / JCM 22182 / KY 12970</strain>
    </source>
</reference>
<comment type="subcellular location">
    <subcellularLocation>
        <location evidence="2">Cytoplasm</location>
    </subcellularLocation>
    <subcellularLocation>
        <location evidence="1">Nucleus</location>
    </subcellularLocation>
</comment>
<dbReference type="AlphaFoldDB" id="G7E7C8"/>
<dbReference type="GO" id="GO:0016070">
    <property type="term" value="P:RNA metabolic process"/>
    <property type="evidence" value="ECO:0007669"/>
    <property type="project" value="InterPro"/>
</dbReference>
<dbReference type="EMBL" id="BABT02000163">
    <property type="protein sequence ID" value="GAA98738.1"/>
    <property type="molecule type" value="Genomic_DNA"/>
</dbReference>
<evidence type="ECO:0000313" key="10">
    <source>
        <dbReference type="Proteomes" id="UP000009131"/>
    </source>
</evidence>
<evidence type="ECO:0008006" key="11">
    <source>
        <dbReference type="Google" id="ProtNLM"/>
    </source>
</evidence>
<keyword evidence="5" id="KW-0694">RNA-binding</keyword>
<feature type="region of interest" description="Disordered" evidence="8">
    <location>
        <begin position="221"/>
        <end position="254"/>
    </location>
</feature>
<evidence type="ECO:0000256" key="1">
    <source>
        <dbReference type="ARBA" id="ARBA00004123"/>
    </source>
</evidence>
<dbReference type="InterPro" id="IPR016069">
    <property type="entry name" value="Translin_C"/>
</dbReference>
<gene>
    <name evidence="9" type="primary">Mo05426</name>
    <name evidence="9" type="ORF">E5Q_05426</name>
</gene>
<dbReference type="GO" id="GO:0003723">
    <property type="term" value="F:RNA binding"/>
    <property type="evidence" value="ECO:0007669"/>
    <property type="project" value="UniProtKB-KW"/>
</dbReference>
<sequence length="254" mass="28373">MTSVTASVDFTGLADVLESDAAIRESIRDATRDLELPVKTMLASLNAIHSSSSHESIVERARSQIPEIVTRLAKLVSLIPSQQFWRFHESFNRTIQSICFGLCLIVYLESESLATKSEVETVLGLRKDQQDRFSLSTEDYLHGVISMVNELSRLAVNSVTMQAYQTPVKISLFLKELSAGFSLLNLKNDSLRKRTDSIKYDLKKTEEVVYDLTLRNLCGPASESAADSSRKRARSNEAQINGKREDDMNMAMAS</sequence>
<evidence type="ECO:0000256" key="8">
    <source>
        <dbReference type="SAM" id="MobiDB-lite"/>
    </source>
</evidence>
<dbReference type="FunCoup" id="G7E7C8">
    <property type="interactions" value="772"/>
</dbReference>
<dbReference type="GO" id="GO:0043565">
    <property type="term" value="F:sequence-specific DNA binding"/>
    <property type="evidence" value="ECO:0007669"/>
    <property type="project" value="InterPro"/>
</dbReference>
<dbReference type="InterPro" id="IPR002848">
    <property type="entry name" value="Translin_fam"/>
</dbReference>
<evidence type="ECO:0000256" key="4">
    <source>
        <dbReference type="ARBA" id="ARBA00022490"/>
    </source>
</evidence>
<dbReference type="FunFam" id="1.20.58.200:FF:000002">
    <property type="entry name" value="Putative translin"/>
    <property type="match status" value="1"/>
</dbReference>
<keyword evidence="4" id="KW-0963">Cytoplasm</keyword>
<name>G7E7C8_MIXOS</name>
<dbReference type="SUPFAM" id="SSF74784">
    <property type="entry name" value="Translin"/>
    <property type="match status" value="1"/>
</dbReference>
<dbReference type="GO" id="GO:0003697">
    <property type="term" value="F:single-stranded DNA binding"/>
    <property type="evidence" value="ECO:0007669"/>
    <property type="project" value="InterPro"/>
</dbReference>
<accession>G7E7C8</accession>
<keyword evidence="7" id="KW-0539">Nucleus</keyword>
<dbReference type="Proteomes" id="UP000009131">
    <property type="component" value="Unassembled WGS sequence"/>
</dbReference>
<dbReference type="HOGENOM" id="CLU_079179_0_0_1"/>
<protein>
    <recommendedName>
        <fullName evidence="11">Translin</fullName>
    </recommendedName>
</protein>
<dbReference type="PANTHER" id="PTHR10741">
    <property type="entry name" value="TRANSLIN AND TRANSLIN ASSOCIATED PROTEIN X"/>
    <property type="match status" value="1"/>
</dbReference>
<dbReference type="RefSeq" id="XP_014571289.1">
    <property type="nucleotide sequence ID" value="XM_014715803.1"/>
</dbReference>
<comment type="similarity">
    <text evidence="3">Belongs to the translin family.</text>
</comment>
<organism evidence="9 10">
    <name type="scientific">Mixia osmundae (strain CBS 9802 / IAM 14324 / JCM 22182 / KY 12970)</name>
    <dbReference type="NCBI Taxonomy" id="764103"/>
    <lineage>
        <taxon>Eukaryota</taxon>
        <taxon>Fungi</taxon>
        <taxon>Dikarya</taxon>
        <taxon>Basidiomycota</taxon>
        <taxon>Pucciniomycotina</taxon>
        <taxon>Mixiomycetes</taxon>
        <taxon>Mixiales</taxon>
        <taxon>Mixiaceae</taxon>
        <taxon>Mixia</taxon>
    </lineage>
</organism>
<dbReference type="InParanoid" id="G7E7C8"/>
<keyword evidence="10" id="KW-1185">Reference proteome</keyword>
<dbReference type="GO" id="GO:0005634">
    <property type="term" value="C:nucleus"/>
    <property type="evidence" value="ECO:0007669"/>
    <property type="project" value="UniProtKB-SubCell"/>
</dbReference>
<dbReference type="GO" id="GO:0005737">
    <property type="term" value="C:cytoplasm"/>
    <property type="evidence" value="ECO:0007669"/>
    <property type="project" value="UniProtKB-SubCell"/>
</dbReference>
<dbReference type="Pfam" id="PF01997">
    <property type="entry name" value="Translin"/>
    <property type="match status" value="1"/>
</dbReference>
<dbReference type="STRING" id="764103.G7E7C8"/>
<dbReference type="InterPro" id="IPR033956">
    <property type="entry name" value="Translin"/>
</dbReference>
<comment type="caution">
    <text evidence="9">The sequence shown here is derived from an EMBL/GenBank/DDBJ whole genome shotgun (WGS) entry which is preliminary data.</text>
</comment>
<reference evidence="9 10" key="1">
    <citation type="journal article" date="2011" name="J. Gen. Appl. Microbiol.">
        <title>Draft genome sequencing of the enigmatic basidiomycete Mixia osmundae.</title>
        <authorList>
            <person name="Nishida H."/>
            <person name="Nagatsuka Y."/>
            <person name="Sugiyama J."/>
        </authorList>
    </citation>
    <scope>NUCLEOTIDE SEQUENCE [LARGE SCALE GENOMIC DNA]</scope>
    <source>
        <strain evidence="10">CBS 9802 / IAM 14324 / JCM 22182 / KY 12970</strain>
    </source>
</reference>